<dbReference type="Proteomes" id="UP001139012">
    <property type="component" value="Unassembled WGS sequence"/>
</dbReference>
<organism evidence="1 2">
    <name type="scientific">Bradyrhizobium zhengyangense</name>
    <dbReference type="NCBI Taxonomy" id="2911009"/>
    <lineage>
        <taxon>Bacteria</taxon>
        <taxon>Pseudomonadati</taxon>
        <taxon>Pseudomonadota</taxon>
        <taxon>Alphaproteobacteria</taxon>
        <taxon>Hyphomicrobiales</taxon>
        <taxon>Nitrobacteraceae</taxon>
        <taxon>Bradyrhizobium</taxon>
    </lineage>
</organism>
<dbReference type="PANTHER" id="PTHR40278">
    <property type="entry name" value="DNA UTILIZATION PROTEIN HOFN"/>
    <property type="match status" value="1"/>
</dbReference>
<accession>A0ABS9M1B7</accession>
<name>A0ABS9M1B7_9BRAD</name>
<dbReference type="InterPro" id="IPR007813">
    <property type="entry name" value="PilN"/>
</dbReference>
<protein>
    <submittedName>
        <fullName evidence="1">PilN domain-containing protein</fullName>
    </submittedName>
</protein>
<dbReference type="InterPro" id="IPR052534">
    <property type="entry name" value="Extracell_DNA_Util/SecSys_Comp"/>
</dbReference>
<dbReference type="Pfam" id="PF05137">
    <property type="entry name" value="PilN"/>
    <property type="match status" value="1"/>
</dbReference>
<evidence type="ECO:0000313" key="1">
    <source>
        <dbReference type="EMBL" id="MCG2672814.1"/>
    </source>
</evidence>
<proteinExistence type="predicted"/>
<evidence type="ECO:0000313" key="2">
    <source>
        <dbReference type="Proteomes" id="UP001139012"/>
    </source>
</evidence>
<keyword evidence="2" id="KW-1185">Reference proteome</keyword>
<dbReference type="PANTHER" id="PTHR40278:SF1">
    <property type="entry name" value="DNA UTILIZATION PROTEIN HOFN"/>
    <property type="match status" value="1"/>
</dbReference>
<reference evidence="1" key="1">
    <citation type="submission" date="2022-01" db="EMBL/GenBank/DDBJ databases">
        <title>Genome sequnece data of strain Bradyrhizobium sp. nov.</title>
        <authorList>
            <person name="Zhang J."/>
        </authorList>
    </citation>
    <scope>NUCLEOTIDE SEQUENCE</scope>
    <source>
        <strain evidence="1">WYCCWR 12774</strain>
    </source>
</reference>
<comment type="caution">
    <text evidence="1">The sequence shown here is derived from an EMBL/GenBank/DDBJ whole genome shotgun (WGS) entry which is preliminary data.</text>
</comment>
<dbReference type="RefSeq" id="WP_237874014.1">
    <property type="nucleotide sequence ID" value="NZ_JAKLUA010000025.1"/>
</dbReference>
<dbReference type="EMBL" id="JAKLUA010000025">
    <property type="protein sequence ID" value="MCG2672814.1"/>
    <property type="molecule type" value="Genomic_DNA"/>
</dbReference>
<sequence length="372" mass="41244">MTDVTVARFERLGTLTKAWRQFARWWLNELRECTPQAWRHLLQAETATRLFIWDEQGALTGHLVSPSGVHEKRFAAGSPGRPQIEAWLAEMGCEREAVQIGVALAADCFFQRELKVPQSELGVLTRILTQEIVHRTPFQPVEIWHGATPVGEAPRADVLEFRHWIIPKDRAESEVVRLGWPSSDIDFIAAKQPSGTPLSVVTFGAGQREDPPWAFRAIRTLAIALVAAFALALISVETWQSIRAGELEDALYEAKQGVQDRSQGADVPLRLIALKAEPGSLAIWDELSRLIPDHTFLTELRITGAVVSLAGLSSDAARLVRALDASRVFAGATLAGPITPDANERKDRFRMTVKVRKIGEGRTNKMAQRPES</sequence>
<gene>
    <name evidence="1" type="ORF">L6637_38400</name>
</gene>